<evidence type="ECO:0000313" key="3">
    <source>
        <dbReference type="Proteomes" id="UP000054477"/>
    </source>
</evidence>
<gene>
    <name evidence="2" type="ORF">K443DRAFT_135047</name>
</gene>
<sequence length="699" mass="76844">METVPPPYTSTTTSGIPSNASPPSYTFPTSFTIGGTRTDSLLVNIPQVQGHLALLHAFAQLRTEIEVLEVSLTDTMISDMPADKEKRWAWFVALAVERFDRWCQNLKSEDAAKPISEILPPVDVLMVWHSYMLNPRWYAEDCLRLPPCQNLKLVGLTFSAALENIGPLLTLSPSRERVELWESRCSLPFSYRESAAEMRYKTLSCPHCSHPISIRLMNEAGTGYFQQGFAIQCARKDCDSPILTKERLALKKLAADIARQGTTVEACLPGTVLSTTAESDLEAGKRIKLRAQTLSGSRVEAAEKPTSGVDEDLCFALMKEADFFLPKLRAKLGTQRIVRRIMSAYNDDKIYSVDLVGAVLRQGTFVFKMVDLGWTQPGFFDSAEDKVALQHAIARYHAFMDLMTTSPASFFVPTLDIDLVWHTHQLIPHKYGADCQRYVKRFIDHDDKIENLQLAAAFDITCNAWKERFNVKYTYCGCPLPGDTIGQRLSRLICLTHPPEPPSQLVPPDRPDLLAATHASDHNAVHFKPKNKRAHMIAVSRYSRATQKRQKALAKASKAAQKAAKNGRGLPGYRATVPSHAGAFLIPVPLYFGGYGGAGLGGCVATGVIVACGGGITDVCYMLFRGYVTNLYTTTIRETVLVRVPLGVEGVEEVGAEVGAGEVDLGEVGARADVQEVEDALAEPWVGDAVEVCVSNITS</sequence>
<dbReference type="HOGENOM" id="CLU_010103_1_1_1"/>
<dbReference type="EMBL" id="KN838843">
    <property type="protein sequence ID" value="KIJ93443.1"/>
    <property type="molecule type" value="Genomic_DNA"/>
</dbReference>
<evidence type="ECO:0000313" key="2">
    <source>
        <dbReference type="EMBL" id="KIJ93443.1"/>
    </source>
</evidence>
<proteinExistence type="predicted"/>
<protein>
    <submittedName>
        <fullName evidence="2">Uncharacterized protein</fullName>
    </submittedName>
</protein>
<dbReference type="Pfam" id="PF07173">
    <property type="entry name" value="GRDP-like"/>
    <property type="match status" value="1"/>
</dbReference>
<dbReference type="PANTHER" id="PTHR34365">
    <property type="entry name" value="ENOLASE (DUF1399)"/>
    <property type="match status" value="1"/>
</dbReference>
<feature type="region of interest" description="Disordered" evidence="1">
    <location>
        <begin position="1"/>
        <end position="23"/>
    </location>
</feature>
<dbReference type="OrthoDB" id="2684236at2759"/>
<accession>A0A0C9WX86</accession>
<dbReference type="PANTHER" id="PTHR34365:SF7">
    <property type="entry name" value="GLYCINE-RICH DOMAIN-CONTAINING PROTEIN 1"/>
    <property type="match status" value="1"/>
</dbReference>
<reference evidence="2 3" key="1">
    <citation type="submission" date="2014-04" db="EMBL/GenBank/DDBJ databases">
        <authorList>
            <consortium name="DOE Joint Genome Institute"/>
            <person name="Kuo A."/>
            <person name="Kohler A."/>
            <person name="Nagy L.G."/>
            <person name="Floudas D."/>
            <person name="Copeland A."/>
            <person name="Barry K.W."/>
            <person name="Cichocki N."/>
            <person name="Veneault-Fourrey C."/>
            <person name="LaButti K."/>
            <person name="Lindquist E.A."/>
            <person name="Lipzen A."/>
            <person name="Lundell T."/>
            <person name="Morin E."/>
            <person name="Murat C."/>
            <person name="Sun H."/>
            <person name="Tunlid A."/>
            <person name="Henrissat B."/>
            <person name="Grigoriev I.V."/>
            <person name="Hibbett D.S."/>
            <person name="Martin F."/>
            <person name="Nordberg H.P."/>
            <person name="Cantor M.N."/>
            <person name="Hua S.X."/>
        </authorList>
    </citation>
    <scope>NUCLEOTIDE SEQUENCE [LARGE SCALE GENOMIC DNA]</scope>
    <source>
        <strain evidence="2 3">LaAM-08-1</strain>
    </source>
</reference>
<dbReference type="AlphaFoldDB" id="A0A0C9WX86"/>
<dbReference type="Proteomes" id="UP000054477">
    <property type="component" value="Unassembled WGS sequence"/>
</dbReference>
<name>A0A0C9WX86_9AGAR</name>
<dbReference type="STRING" id="1095629.A0A0C9WX86"/>
<dbReference type="InterPro" id="IPR009836">
    <property type="entry name" value="GRDP-like"/>
</dbReference>
<feature type="compositionally biased region" description="Low complexity" evidence="1">
    <location>
        <begin position="9"/>
        <end position="18"/>
    </location>
</feature>
<organism evidence="2 3">
    <name type="scientific">Laccaria amethystina LaAM-08-1</name>
    <dbReference type="NCBI Taxonomy" id="1095629"/>
    <lineage>
        <taxon>Eukaryota</taxon>
        <taxon>Fungi</taxon>
        <taxon>Dikarya</taxon>
        <taxon>Basidiomycota</taxon>
        <taxon>Agaricomycotina</taxon>
        <taxon>Agaricomycetes</taxon>
        <taxon>Agaricomycetidae</taxon>
        <taxon>Agaricales</taxon>
        <taxon>Agaricineae</taxon>
        <taxon>Hydnangiaceae</taxon>
        <taxon>Laccaria</taxon>
    </lineage>
</organism>
<keyword evidence="3" id="KW-1185">Reference proteome</keyword>
<evidence type="ECO:0000256" key="1">
    <source>
        <dbReference type="SAM" id="MobiDB-lite"/>
    </source>
</evidence>
<reference evidence="3" key="2">
    <citation type="submission" date="2015-01" db="EMBL/GenBank/DDBJ databases">
        <title>Evolutionary Origins and Diversification of the Mycorrhizal Mutualists.</title>
        <authorList>
            <consortium name="DOE Joint Genome Institute"/>
            <consortium name="Mycorrhizal Genomics Consortium"/>
            <person name="Kohler A."/>
            <person name="Kuo A."/>
            <person name="Nagy L.G."/>
            <person name="Floudas D."/>
            <person name="Copeland A."/>
            <person name="Barry K.W."/>
            <person name="Cichocki N."/>
            <person name="Veneault-Fourrey C."/>
            <person name="LaButti K."/>
            <person name="Lindquist E.A."/>
            <person name="Lipzen A."/>
            <person name="Lundell T."/>
            <person name="Morin E."/>
            <person name="Murat C."/>
            <person name="Riley R."/>
            <person name="Ohm R."/>
            <person name="Sun H."/>
            <person name="Tunlid A."/>
            <person name="Henrissat B."/>
            <person name="Grigoriev I.V."/>
            <person name="Hibbett D.S."/>
            <person name="Martin F."/>
        </authorList>
    </citation>
    <scope>NUCLEOTIDE SEQUENCE [LARGE SCALE GENOMIC DNA]</scope>
    <source>
        <strain evidence="3">LaAM-08-1</strain>
    </source>
</reference>